<dbReference type="EMBL" id="OCZC01000072">
    <property type="protein sequence ID" value="SOO25429.1"/>
    <property type="molecule type" value="Genomic_DNA"/>
</dbReference>
<proteinExistence type="predicted"/>
<evidence type="ECO:0000313" key="1">
    <source>
        <dbReference type="EMBL" id="SOO25429.1"/>
    </source>
</evidence>
<gene>
    <name evidence="1" type="ORF">XFF6991_450105</name>
</gene>
<reference evidence="1 2" key="1">
    <citation type="submission" date="2017-10" db="EMBL/GenBank/DDBJ databases">
        <authorList>
            <person name="Regsiter A."/>
            <person name="William W."/>
        </authorList>
    </citation>
    <scope>NUCLEOTIDE SEQUENCE [LARGE SCALE GENOMIC DNA]</scope>
    <source>
        <strain evidence="1 2">CFBP6991</strain>
    </source>
</reference>
<protein>
    <submittedName>
        <fullName evidence="1">Uncharacterized protein</fullName>
    </submittedName>
</protein>
<dbReference type="Proteomes" id="UP000234345">
    <property type="component" value="Unassembled WGS sequence"/>
</dbReference>
<accession>A0A7Z7NHS0</accession>
<comment type="caution">
    <text evidence="1">The sequence shown here is derived from an EMBL/GenBank/DDBJ whole genome shotgun (WGS) entry which is preliminary data.</text>
</comment>
<evidence type="ECO:0000313" key="2">
    <source>
        <dbReference type="Proteomes" id="UP000234345"/>
    </source>
</evidence>
<name>A0A7Z7NHS0_XANCH</name>
<dbReference type="AlphaFoldDB" id="A0A7Z7NHS0"/>
<sequence>MRRMGAVLPPRDVVRCDMASQAACKSQLGGPARNAAMRTTVGKVWPPHPIAA</sequence>
<organism evidence="1 2">
    <name type="scientific">Xanthomonas campestris pv. phaseoli</name>
    <dbReference type="NCBI Taxonomy" id="317013"/>
    <lineage>
        <taxon>Bacteria</taxon>
        <taxon>Pseudomonadati</taxon>
        <taxon>Pseudomonadota</taxon>
        <taxon>Gammaproteobacteria</taxon>
        <taxon>Lysobacterales</taxon>
        <taxon>Lysobacteraceae</taxon>
        <taxon>Xanthomonas</taxon>
    </lineage>
</organism>